<proteinExistence type="predicted"/>
<dbReference type="GO" id="GO:0005829">
    <property type="term" value="C:cytosol"/>
    <property type="evidence" value="ECO:0007669"/>
    <property type="project" value="TreeGrafter"/>
</dbReference>
<dbReference type="GO" id="GO:0016655">
    <property type="term" value="F:oxidoreductase activity, acting on NAD(P)H, quinone or similar compound as acceptor"/>
    <property type="evidence" value="ECO:0007669"/>
    <property type="project" value="UniProtKB-ARBA"/>
</dbReference>
<keyword evidence="2" id="KW-0285">Flavoprotein</keyword>
<dbReference type="EMBL" id="JACMYG010000003">
    <property type="protein sequence ID" value="MBC2689091.1"/>
    <property type="molecule type" value="Genomic_DNA"/>
</dbReference>
<comment type="caution">
    <text evidence="4">The sequence shown here is derived from an EMBL/GenBank/DDBJ whole genome shotgun (WGS) entry which is preliminary data.</text>
</comment>
<dbReference type="PANTHER" id="PTHR30543:SF21">
    <property type="entry name" value="NAD(P)H-DEPENDENT FMN REDUCTASE LOT6"/>
    <property type="match status" value="1"/>
</dbReference>
<sequence length="185" mass="19833">MSKVYTVAVLVGSLRKQSINRKVALALAELAPANLRLNIVEIGDLALYNEDIDVTPPAAYSTFRDQVSSSDAVLFVTPEYNRSVPAPLKNAIDVGSRPYGKSAWSGKPGAVISVSPGAVGGFGANHHLRQSLVFLDVPCMQQPEAYLGGAGSAFDEAGKLSEKVRPFLQGFIDAYAKWVEQHKKS</sequence>
<dbReference type="Proteomes" id="UP000526003">
    <property type="component" value="Unassembled WGS sequence"/>
</dbReference>
<dbReference type="InterPro" id="IPR050712">
    <property type="entry name" value="NAD(P)H-dep_reductase"/>
</dbReference>
<dbReference type="InterPro" id="IPR005025">
    <property type="entry name" value="FMN_Rdtase-like_dom"/>
</dbReference>
<dbReference type="InterPro" id="IPR029039">
    <property type="entry name" value="Flavoprotein-like_sf"/>
</dbReference>
<organism evidence="4 5">
    <name type="scientific">Pseudomonas kielensis</name>
    <dbReference type="NCBI Taxonomy" id="2762577"/>
    <lineage>
        <taxon>Bacteria</taxon>
        <taxon>Pseudomonadati</taxon>
        <taxon>Pseudomonadota</taxon>
        <taxon>Gammaproteobacteria</taxon>
        <taxon>Pseudomonadales</taxon>
        <taxon>Pseudomonadaceae</taxon>
        <taxon>Pseudomonas</taxon>
    </lineage>
</organism>
<evidence type="ECO:0000313" key="5">
    <source>
        <dbReference type="Proteomes" id="UP000526003"/>
    </source>
</evidence>
<dbReference type="GO" id="GO:0010181">
    <property type="term" value="F:FMN binding"/>
    <property type="evidence" value="ECO:0007669"/>
    <property type="project" value="TreeGrafter"/>
</dbReference>
<evidence type="ECO:0000256" key="2">
    <source>
        <dbReference type="ARBA" id="ARBA00022643"/>
    </source>
</evidence>
<evidence type="ECO:0000259" key="3">
    <source>
        <dbReference type="Pfam" id="PF03358"/>
    </source>
</evidence>
<comment type="cofactor">
    <cofactor evidence="1">
        <name>FMN</name>
        <dbReference type="ChEBI" id="CHEBI:58210"/>
    </cofactor>
</comment>
<feature type="domain" description="NADPH-dependent FMN reductase-like" evidence="3">
    <location>
        <begin position="6"/>
        <end position="149"/>
    </location>
</feature>
<protein>
    <submittedName>
        <fullName evidence="4">NAD(P)H-dependent oxidoreductase</fullName>
    </submittedName>
</protein>
<accession>A0A7X1GB12</accession>
<reference evidence="4 5" key="1">
    <citation type="submission" date="2020-08" db="EMBL/GenBank/DDBJ databases">
        <title>Pseudomonas sp. nov.</title>
        <authorList>
            <person name="Gieschler S."/>
            <person name="Fiedler G."/>
            <person name="Brinks E."/>
            <person name="Boehnlein C."/>
            <person name="Franz C.M.A.P."/>
            <person name="Kabisch J."/>
        </authorList>
    </citation>
    <scope>NUCLEOTIDE SEQUENCE [LARGE SCALE GENOMIC DNA]</scope>
    <source>
        <strain evidence="4 5">MBT-1</strain>
    </source>
</reference>
<keyword evidence="2" id="KW-0288">FMN</keyword>
<dbReference type="AlphaFoldDB" id="A0A7X1GB12"/>
<name>A0A7X1GB12_9PSED</name>
<dbReference type="RefSeq" id="WP_095168822.1">
    <property type="nucleotide sequence ID" value="NZ_CP090311.1"/>
</dbReference>
<dbReference type="PANTHER" id="PTHR30543">
    <property type="entry name" value="CHROMATE REDUCTASE"/>
    <property type="match status" value="1"/>
</dbReference>
<evidence type="ECO:0000313" key="4">
    <source>
        <dbReference type="EMBL" id="MBC2689091.1"/>
    </source>
</evidence>
<gene>
    <name evidence="4" type="ORF">H7995_04685</name>
</gene>
<evidence type="ECO:0000256" key="1">
    <source>
        <dbReference type="ARBA" id="ARBA00001917"/>
    </source>
</evidence>
<dbReference type="SUPFAM" id="SSF52218">
    <property type="entry name" value="Flavoproteins"/>
    <property type="match status" value="1"/>
</dbReference>
<dbReference type="Gene3D" id="3.40.50.360">
    <property type="match status" value="1"/>
</dbReference>
<dbReference type="Pfam" id="PF03358">
    <property type="entry name" value="FMN_red"/>
    <property type="match status" value="1"/>
</dbReference>
<keyword evidence="5" id="KW-1185">Reference proteome</keyword>